<name>A0AAN4ZQ49_9BILA</name>
<dbReference type="Proteomes" id="UP001328107">
    <property type="component" value="Unassembled WGS sequence"/>
</dbReference>
<comment type="caution">
    <text evidence="1">The sequence shown here is derived from an EMBL/GenBank/DDBJ whole genome shotgun (WGS) entry which is preliminary data.</text>
</comment>
<feature type="non-terminal residue" evidence="1">
    <location>
        <position position="1"/>
    </location>
</feature>
<organism evidence="1 2">
    <name type="scientific">Pristionchus mayeri</name>
    <dbReference type="NCBI Taxonomy" id="1317129"/>
    <lineage>
        <taxon>Eukaryota</taxon>
        <taxon>Metazoa</taxon>
        <taxon>Ecdysozoa</taxon>
        <taxon>Nematoda</taxon>
        <taxon>Chromadorea</taxon>
        <taxon>Rhabditida</taxon>
        <taxon>Rhabditina</taxon>
        <taxon>Diplogasteromorpha</taxon>
        <taxon>Diplogasteroidea</taxon>
        <taxon>Neodiplogasteridae</taxon>
        <taxon>Pristionchus</taxon>
    </lineage>
</organism>
<sequence>AILSKSLRDSRLVVLFYRPLNGSREDMNALDFLFNQSMDIVESSGEPVHWIREEKLDRLPSMTKVPHPTALSMLKLHYAGDQILHCLSHVQEEAIRNKDDGSYVVEFKGSPTSRDLAAVLASLQASLDFSPSDDPLKEAGNDKQSLGPCALVALPYTSARAHVASLYTDVLWSFNENNDFKPLTYWDEQFVKSE</sequence>
<dbReference type="AlphaFoldDB" id="A0AAN4ZQ49"/>
<dbReference type="EMBL" id="BTRK01000003">
    <property type="protein sequence ID" value="GMR42703.1"/>
    <property type="molecule type" value="Genomic_DNA"/>
</dbReference>
<reference evidence="2" key="1">
    <citation type="submission" date="2022-10" db="EMBL/GenBank/DDBJ databases">
        <title>Genome assembly of Pristionchus species.</title>
        <authorList>
            <person name="Yoshida K."/>
            <person name="Sommer R.J."/>
        </authorList>
    </citation>
    <scope>NUCLEOTIDE SEQUENCE [LARGE SCALE GENOMIC DNA]</scope>
    <source>
        <strain evidence="2">RS5460</strain>
    </source>
</reference>
<protein>
    <submittedName>
        <fullName evidence="1">Uncharacterized protein</fullName>
    </submittedName>
</protein>
<proteinExistence type="predicted"/>
<accession>A0AAN4ZQ49</accession>
<evidence type="ECO:0000313" key="1">
    <source>
        <dbReference type="EMBL" id="GMR42703.1"/>
    </source>
</evidence>
<keyword evidence="2" id="KW-1185">Reference proteome</keyword>
<evidence type="ECO:0000313" key="2">
    <source>
        <dbReference type="Proteomes" id="UP001328107"/>
    </source>
</evidence>
<gene>
    <name evidence="1" type="ORF">PMAYCL1PPCAC_12898</name>
</gene>